<evidence type="ECO:0000256" key="4">
    <source>
        <dbReference type="ARBA" id="ARBA00022989"/>
    </source>
</evidence>
<reference evidence="10 12" key="3">
    <citation type="submission" date="2021-09" db="EMBL/GenBank/DDBJ databases">
        <title>Aeromonas schubertii isolated from Asian sea bass.</title>
        <authorList>
            <person name="Pinpimai K."/>
        </authorList>
    </citation>
    <scope>NUCLEOTIDE SEQUENCE [LARGE SCALE GENOMIC DNA]</scope>
    <source>
        <strain evidence="10 12">CHULA2021a</strain>
    </source>
</reference>
<evidence type="ECO:0000256" key="2">
    <source>
        <dbReference type="ARBA" id="ARBA00022475"/>
    </source>
</evidence>
<evidence type="ECO:0000313" key="10">
    <source>
        <dbReference type="EMBL" id="MBZ6067308.1"/>
    </source>
</evidence>
<keyword evidence="2" id="KW-1003">Cell membrane</keyword>
<evidence type="ECO:0000313" key="11">
    <source>
        <dbReference type="Proteomes" id="UP000058114"/>
    </source>
</evidence>
<gene>
    <name evidence="10" type="ORF">LA374_13985</name>
    <name evidence="9" type="ORF">WL1483_3803</name>
</gene>
<protein>
    <submittedName>
        <fullName evidence="9">Biopolymer transporter ExbB</fullName>
    </submittedName>
    <submittedName>
        <fullName evidence="10">MotA/TolQ/ExbB proton channel family protein</fullName>
    </submittedName>
</protein>
<dbReference type="InterPro" id="IPR050790">
    <property type="entry name" value="ExbB/TolQ_transport"/>
</dbReference>
<keyword evidence="12" id="KW-1185">Reference proteome</keyword>
<reference evidence="11" key="1">
    <citation type="submission" date="2015-10" db="EMBL/GenBank/DDBJ databases">
        <title>Complete Genome Sequence of Aeromonas schubertii strain WL1483.</title>
        <authorList>
            <person name="Liu L."/>
        </authorList>
    </citation>
    <scope>NUCLEOTIDE SEQUENCE [LARGE SCALE GENOMIC DNA]</scope>
    <source>
        <strain evidence="11">WL1483</strain>
    </source>
</reference>
<reference evidence="9 11" key="2">
    <citation type="journal article" date="2016" name="Genome Announc.">
        <title>Complete Genome Sequence of the Highly Virulent Aeromonas schubertii Strain WL1483, Isolated from Diseased Snakehead Fish (Channa argus) in China.</title>
        <authorList>
            <person name="Liu L."/>
            <person name="Li N."/>
            <person name="Zhang D."/>
            <person name="Fu X."/>
            <person name="Shi C."/>
            <person name="Lin Q."/>
            <person name="Hao G."/>
        </authorList>
    </citation>
    <scope>NUCLEOTIDE SEQUENCE [LARGE SCALE GENOMIC DNA]</scope>
    <source>
        <strain evidence="9 11">WL1483</strain>
    </source>
</reference>
<evidence type="ECO:0000313" key="9">
    <source>
        <dbReference type="EMBL" id="ALP43222.1"/>
    </source>
</evidence>
<dbReference type="GO" id="GO:0005886">
    <property type="term" value="C:plasma membrane"/>
    <property type="evidence" value="ECO:0007669"/>
    <property type="project" value="UniProtKB-SubCell"/>
</dbReference>
<evidence type="ECO:0000256" key="3">
    <source>
        <dbReference type="ARBA" id="ARBA00022692"/>
    </source>
</evidence>
<dbReference type="EMBL" id="CP013067">
    <property type="protein sequence ID" value="ALP43222.1"/>
    <property type="molecule type" value="Genomic_DNA"/>
</dbReference>
<feature type="transmembrane region" description="Helical" evidence="7">
    <location>
        <begin position="132"/>
        <end position="154"/>
    </location>
</feature>
<keyword evidence="6" id="KW-0813">Transport</keyword>
<feature type="transmembrane region" description="Helical" evidence="7">
    <location>
        <begin position="90"/>
        <end position="112"/>
    </location>
</feature>
<dbReference type="Proteomes" id="UP000058114">
    <property type="component" value="Chromosome"/>
</dbReference>
<proteinExistence type="inferred from homology"/>
<dbReference type="GO" id="GO:0017038">
    <property type="term" value="P:protein import"/>
    <property type="evidence" value="ECO:0007669"/>
    <property type="project" value="TreeGrafter"/>
</dbReference>
<evidence type="ECO:0000313" key="12">
    <source>
        <dbReference type="Proteomes" id="UP000774958"/>
    </source>
</evidence>
<dbReference type="InterPro" id="IPR002898">
    <property type="entry name" value="MotA_ExbB_proton_chnl"/>
</dbReference>
<organism evidence="9 11">
    <name type="scientific">Aeromonas schubertii</name>
    <dbReference type="NCBI Taxonomy" id="652"/>
    <lineage>
        <taxon>Bacteria</taxon>
        <taxon>Pseudomonadati</taxon>
        <taxon>Pseudomonadota</taxon>
        <taxon>Gammaproteobacteria</taxon>
        <taxon>Aeromonadales</taxon>
        <taxon>Aeromonadaceae</taxon>
        <taxon>Aeromonas</taxon>
    </lineage>
</organism>
<feature type="transmembrane region" description="Helical" evidence="7">
    <location>
        <begin position="15"/>
        <end position="38"/>
    </location>
</feature>
<evidence type="ECO:0000259" key="8">
    <source>
        <dbReference type="Pfam" id="PF01618"/>
    </source>
</evidence>
<feature type="domain" description="MotA/TolQ/ExbB proton channel" evidence="8">
    <location>
        <begin position="65"/>
        <end position="169"/>
    </location>
</feature>
<evidence type="ECO:0000256" key="6">
    <source>
        <dbReference type="RuleBase" id="RU004057"/>
    </source>
</evidence>
<evidence type="ECO:0000256" key="1">
    <source>
        <dbReference type="ARBA" id="ARBA00004651"/>
    </source>
</evidence>
<dbReference type="PANTHER" id="PTHR30625">
    <property type="entry name" value="PROTEIN TOLQ"/>
    <property type="match status" value="1"/>
</dbReference>
<dbReference type="Proteomes" id="UP000774958">
    <property type="component" value="Unassembled WGS sequence"/>
</dbReference>
<keyword evidence="5 7" id="KW-0472">Membrane</keyword>
<dbReference type="RefSeq" id="WP_060584400.1">
    <property type="nucleotide sequence ID" value="NZ_CP013067.1"/>
</dbReference>
<dbReference type="KEGG" id="asr:WL1483_3803"/>
<dbReference type="Pfam" id="PF01618">
    <property type="entry name" value="MotA_ExbB"/>
    <property type="match status" value="1"/>
</dbReference>
<dbReference type="AlphaFoldDB" id="A0A0S2SNK4"/>
<comment type="subcellular location">
    <subcellularLocation>
        <location evidence="1">Cell membrane</location>
        <topology evidence="1">Multi-pass membrane protein</topology>
    </subcellularLocation>
    <subcellularLocation>
        <location evidence="6">Membrane</location>
        <topology evidence="6">Multi-pass membrane protein</topology>
    </subcellularLocation>
</comment>
<sequence>MWFWLIEEVESVRRFLGLGGDVLVAIFFLTLLMWALLLERWFYFVTVYPKQVRETKKSWLARTDHLSWSAKQIRREMVSRVAMAVDKGMPIIKVLIALCPLMGLLGTVVGMVQVFDTLAVTGTGSPRAMASGISKATIPTMAGMIASLSGLFFVNQLDHKAKLAVDKLEDNLKHG</sequence>
<evidence type="ECO:0000256" key="5">
    <source>
        <dbReference type="ARBA" id="ARBA00023136"/>
    </source>
</evidence>
<comment type="similarity">
    <text evidence="6">Belongs to the exbB/tolQ family.</text>
</comment>
<keyword evidence="4 7" id="KW-1133">Transmembrane helix</keyword>
<keyword evidence="3 7" id="KW-0812">Transmembrane</keyword>
<dbReference type="PATRIC" id="fig|652.5.peg.925"/>
<accession>A0A0S2SNK4</accession>
<keyword evidence="6" id="KW-0653">Protein transport</keyword>
<evidence type="ECO:0000256" key="7">
    <source>
        <dbReference type="SAM" id="Phobius"/>
    </source>
</evidence>
<dbReference type="PANTHER" id="PTHR30625:SF18">
    <property type="entry name" value="TONB2 ENERGY TRANSDUCTION SYSTEM INNER MEMBRANE COMPONENT EXBB"/>
    <property type="match status" value="1"/>
</dbReference>
<name>A0A0S2SNK4_9GAMM</name>
<dbReference type="EMBL" id="JAIRBT010000019">
    <property type="protein sequence ID" value="MBZ6067308.1"/>
    <property type="molecule type" value="Genomic_DNA"/>
</dbReference>